<dbReference type="InterPro" id="IPR027417">
    <property type="entry name" value="P-loop_NTPase"/>
</dbReference>
<dbReference type="Gene3D" id="3.40.50.300">
    <property type="entry name" value="P-loop containing nucleotide triphosphate hydrolases"/>
    <property type="match status" value="1"/>
</dbReference>
<dbReference type="GO" id="GO:0005525">
    <property type="term" value="F:GTP binding"/>
    <property type="evidence" value="ECO:0007669"/>
    <property type="project" value="InterPro"/>
</dbReference>
<gene>
    <name evidence="3" type="ORF">H206_00737</name>
</gene>
<keyword evidence="1" id="KW-0812">Transmembrane</keyword>
<evidence type="ECO:0000313" key="3">
    <source>
        <dbReference type="EMBL" id="RWX45864.1"/>
    </source>
</evidence>
<keyword evidence="1" id="KW-0472">Membrane</keyword>
<organism evidence="3 4">
    <name type="scientific">Candidatus Electrothrix aarhusensis</name>
    <dbReference type="NCBI Taxonomy" id="1859131"/>
    <lineage>
        <taxon>Bacteria</taxon>
        <taxon>Pseudomonadati</taxon>
        <taxon>Thermodesulfobacteriota</taxon>
        <taxon>Desulfobulbia</taxon>
        <taxon>Desulfobulbales</taxon>
        <taxon>Desulfobulbaceae</taxon>
        <taxon>Candidatus Electrothrix</taxon>
    </lineage>
</organism>
<dbReference type="SUPFAM" id="SSF52540">
    <property type="entry name" value="P-loop containing nucleoside triphosphate hydrolases"/>
    <property type="match status" value="1"/>
</dbReference>
<proteinExistence type="predicted"/>
<feature type="transmembrane region" description="Helical" evidence="1">
    <location>
        <begin position="312"/>
        <end position="332"/>
    </location>
</feature>
<keyword evidence="1" id="KW-1133">Transmembrane helix</keyword>
<dbReference type="InterPro" id="IPR006073">
    <property type="entry name" value="GTP-bd"/>
</dbReference>
<dbReference type="Pfam" id="PF11981">
    <property type="entry name" value="DUF3482"/>
    <property type="match status" value="1"/>
</dbReference>
<sequence length="484" mass="53954">MNNLSPQSATPASVVPAFAIVGHPNEGKSSVLSTLSEDDSVRVSPVPGETKECRTFPVIIDNKEVIRFTDTPGFQNPRKTLAWMQQYQGDDRDLISDFIRTHRDEPAFHDDCALLAPLAAGAGLIFVVDGSRPLRNIDRAEMEILRLTGRPRMAIINCKDEESNFLESWQNEFRKHFNSIRLFNANKATYGQRIALLNSLKAIDQDLEGIIESVIQAFQADWKNRNQQTATLIAAMLSDSLLYHKSIPCLPGAHEEQLKKTLHKTYTEFVSKRERTAHQQIRKLFKHNIFNLQLPGQSILQQDLFSAKTWQFLGLTANQLIMAGAISGAALGAGLDTLAAGVTFGVFTAIGGAFGAAAAAMKGKEMLTGSRLLGMKLDKQQLQVGPVTNVQLLYILLDRALLYYSHVINWAHGRRDYSEALTNADAAGTDKQGYTSGWSKQERRICDRFFKKLQSSYLPDRDQTETELNVLLREKLREISEGGD</sequence>
<feature type="domain" description="G" evidence="2">
    <location>
        <begin position="18"/>
        <end position="99"/>
    </location>
</feature>
<evidence type="ECO:0000259" key="2">
    <source>
        <dbReference type="Pfam" id="PF01926"/>
    </source>
</evidence>
<dbReference type="EMBL" id="MTKO01000071">
    <property type="protein sequence ID" value="RWX45864.1"/>
    <property type="molecule type" value="Genomic_DNA"/>
</dbReference>
<comment type="caution">
    <text evidence="3">The sequence shown here is derived from an EMBL/GenBank/DDBJ whole genome shotgun (WGS) entry which is preliminary data.</text>
</comment>
<name>A0A444IYC3_9BACT</name>
<evidence type="ECO:0000256" key="1">
    <source>
        <dbReference type="SAM" id="Phobius"/>
    </source>
</evidence>
<dbReference type="InterPro" id="IPR021871">
    <property type="entry name" value="DUF3482"/>
</dbReference>
<protein>
    <submittedName>
        <fullName evidence="3">50S ribosome-binding GTPase</fullName>
    </submittedName>
</protein>
<feature type="transmembrane region" description="Helical" evidence="1">
    <location>
        <begin position="338"/>
        <end position="361"/>
    </location>
</feature>
<dbReference type="AlphaFoldDB" id="A0A444IYC3"/>
<keyword evidence="4" id="KW-1185">Reference proteome</keyword>
<evidence type="ECO:0000313" key="4">
    <source>
        <dbReference type="Proteomes" id="UP000287853"/>
    </source>
</evidence>
<reference evidence="3 4" key="1">
    <citation type="submission" date="2017-01" db="EMBL/GenBank/DDBJ databases">
        <title>The cable genome- insights into the physiology and evolution of filamentous bacteria capable of sulfide oxidation via long distance electron transfer.</title>
        <authorList>
            <person name="Schreiber L."/>
            <person name="Bjerg J.T."/>
            <person name="Boggild A."/>
            <person name="Van De Vossenberg J."/>
            <person name="Meysman F."/>
            <person name="Nielsen L.P."/>
            <person name="Schramm A."/>
            <person name="Kjeldsen K.U."/>
        </authorList>
    </citation>
    <scope>NUCLEOTIDE SEQUENCE [LARGE SCALE GENOMIC DNA]</scope>
    <source>
        <strain evidence="3">MCF</strain>
    </source>
</reference>
<dbReference type="Pfam" id="PF01926">
    <property type="entry name" value="MMR_HSR1"/>
    <property type="match status" value="1"/>
</dbReference>
<accession>A0A444IYC3</accession>
<dbReference type="Proteomes" id="UP000287853">
    <property type="component" value="Unassembled WGS sequence"/>
</dbReference>